<evidence type="ECO:0000256" key="1">
    <source>
        <dbReference type="ARBA" id="ARBA00000677"/>
    </source>
</evidence>
<evidence type="ECO:0000256" key="6">
    <source>
        <dbReference type="ARBA" id="ARBA00022475"/>
    </source>
</evidence>
<dbReference type="PANTHER" id="PTHR43390:SF1">
    <property type="entry name" value="CHLOROPLAST PROCESSING PEPTIDASE"/>
    <property type="match status" value="1"/>
</dbReference>
<dbReference type="EC" id="3.4.21.89" evidence="4 13"/>
<comment type="caution">
    <text evidence="16">The sequence shown here is derived from an EMBL/GenBank/DDBJ whole genome shotgun (WGS) entry which is preliminary data.</text>
</comment>
<keyword evidence="9 13" id="KW-0378">Hydrolase</keyword>
<dbReference type="OrthoDB" id="9815782at2"/>
<dbReference type="Pfam" id="PF10502">
    <property type="entry name" value="Peptidase_S26"/>
    <property type="match status" value="1"/>
</dbReference>
<comment type="catalytic activity">
    <reaction evidence="1 13">
        <text>Cleavage of hydrophobic, N-terminal signal or leader sequences from secreted and periplasmic proteins.</text>
        <dbReference type="EC" id="3.4.21.89"/>
    </reaction>
</comment>
<dbReference type="PRINTS" id="PR00727">
    <property type="entry name" value="LEADERPTASE"/>
</dbReference>
<dbReference type="PROSITE" id="PS00760">
    <property type="entry name" value="SPASE_I_2"/>
    <property type="match status" value="1"/>
</dbReference>
<feature type="active site" evidence="12">
    <location>
        <position position="90"/>
    </location>
</feature>
<dbReference type="STRING" id="1515746.HR45_07465"/>
<dbReference type="CDD" id="cd06530">
    <property type="entry name" value="S26_SPase_I"/>
    <property type="match status" value="1"/>
</dbReference>
<evidence type="ECO:0000256" key="14">
    <source>
        <dbReference type="RuleBase" id="RU362042"/>
    </source>
</evidence>
<dbReference type="GO" id="GO:0004252">
    <property type="term" value="F:serine-type endopeptidase activity"/>
    <property type="evidence" value="ECO:0007669"/>
    <property type="project" value="InterPro"/>
</dbReference>
<comment type="similarity">
    <text evidence="3 14">Belongs to the peptidase S26 family.</text>
</comment>
<dbReference type="NCBIfam" id="TIGR02227">
    <property type="entry name" value="sigpep_I_bact"/>
    <property type="match status" value="1"/>
</dbReference>
<evidence type="ECO:0000256" key="5">
    <source>
        <dbReference type="ARBA" id="ARBA00019232"/>
    </source>
</evidence>
<feature type="domain" description="Peptidase S26" evidence="15">
    <location>
        <begin position="61"/>
        <end position="275"/>
    </location>
</feature>
<keyword evidence="7 13" id="KW-0645">Protease</keyword>
<dbReference type="InterPro" id="IPR019756">
    <property type="entry name" value="Pept_S26A_signal_pept_1_Ser-AS"/>
</dbReference>
<evidence type="ECO:0000256" key="9">
    <source>
        <dbReference type="ARBA" id="ARBA00022801"/>
    </source>
</evidence>
<dbReference type="GO" id="GO:0009003">
    <property type="term" value="F:signal peptidase activity"/>
    <property type="evidence" value="ECO:0007669"/>
    <property type="project" value="UniProtKB-EC"/>
</dbReference>
<dbReference type="Gene3D" id="2.10.109.10">
    <property type="entry name" value="Umud Fragment, subunit A"/>
    <property type="match status" value="1"/>
</dbReference>
<dbReference type="InterPro" id="IPR000223">
    <property type="entry name" value="Pept_S26A_signal_pept_1"/>
</dbReference>
<evidence type="ECO:0000256" key="4">
    <source>
        <dbReference type="ARBA" id="ARBA00013208"/>
    </source>
</evidence>
<feature type="transmembrane region" description="Helical" evidence="13">
    <location>
        <begin position="6"/>
        <end position="28"/>
    </location>
</feature>
<protein>
    <recommendedName>
        <fullName evidence="5 13">Signal peptidase I</fullName>
        <ecNumber evidence="4 13">3.4.21.89</ecNumber>
    </recommendedName>
</protein>
<dbReference type="InterPro" id="IPR036286">
    <property type="entry name" value="LexA/Signal_pep-like_sf"/>
</dbReference>
<dbReference type="Gene3D" id="2.170.230.10">
    <property type="match status" value="1"/>
</dbReference>
<sequence>MAAYFSIFLVIVTLLTGVIWAFDAWLWAPKRRARLSAAEAQTTGLSDENKAQILREPGFVETAKSVFPVIAFVTILRSFLWEPFQIPSGSMMPTLLVGDFILVEKFAYGIKDPVWRTKLVATGEPKRGDIFVFKYPLDPSIDYIKRVVGLPGDKIIYHNKQLYIQQACKEGQSPCPQPQLVSHTEVSRGDFLQDGIPLLRYHEKLGEVSHDILINPARPEPTAYYYQQPGTAEGEYLVPEGMYFAMGDNRDNSTDSRFWGFVPEDNLVGRAVCIWMSFEFNRKPDDFLPHWVPSGVRFNRIGGLE</sequence>
<dbReference type="Proteomes" id="UP000029264">
    <property type="component" value="Unassembled WGS sequence"/>
</dbReference>
<feature type="active site" evidence="12">
    <location>
        <position position="145"/>
    </location>
</feature>
<dbReference type="RefSeq" id="WP_037441258.1">
    <property type="nucleotide sequence ID" value="NZ_JPEO01000003.1"/>
</dbReference>
<dbReference type="PANTHER" id="PTHR43390">
    <property type="entry name" value="SIGNAL PEPTIDASE I"/>
    <property type="match status" value="1"/>
</dbReference>
<keyword evidence="17" id="KW-1185">Reference proteome</keyword>
<dbReference type="InterPro" id="IPR019533">
    <property type="entry name" value="Peptidase_S26"/>
</dbReference>
<dbReference type="AlphaFoldDB" id="A0A094JEG4"/>
<keyword evidence="8 13" id="KW-0812">Transmembrane</keyword>
<dbReference type="InterPro" id="IPR019757">
    <property type="entry name" value="Pept_S26A_signal_pept_1_Lys-AS"/>
</dbReference>
<dbReference type="InterPro" id="IPR019766">
    <property type="entry name" value="Sign_pep_all-beta_subdom"/>
</dbReference>
<proteinExistence type="inferred from homology"/>
<accession>A0A094JEG4</accession>
<evidence type="ECO:0000256" key="2">
    <source>
        <dbReference type="ARBA" id="ARBA00004651"/>
    </source>
</evidence>
<evidence type="ECO:0000313" key="17">
    <source>
        <dbReference type="Proteomes" id="UP000029264"/>
    </source>
</evidence>
<evidence type="ECO:0000256" key="13">
    <source>
        <dbReference type="RuleBase" id="RU003993"/>
    </source>
</evidence>
<evidence type="ECO:0000256" key="12">
    <source>
        <dbReference type="PIRSR" id="PIRSR600223-1"/>
    </source>
</evidence>
<keyword evidence="6" id="KW-1003">Cell membrane</keyword>
<gene>
    <name evidence="16" type="ORF">HR45_07465</name>
</gene>
<reference evidence="16 17" key="1">
    <citation type="submission" date="2014-06" db="EMBL/GenBank/DDBJ databases">
        <title>Shewanella sp. YQH10.</title>
        <authorList>
            <person name="Liu Y."/>
            <person name="Zeng R."/>
        </authorList>
    </citation>
    <scope>NUCLEOTIDE SEQUENCE [LARGE SCALE GENOMIC DNA]</scope>
    <source>
        <strain evidence="16 17">YQH10</strain>
    </source>
</reference>
<dbReference type="SUPFAM" id="SSF51306">
    <property type="entry name" value="LexA/Signal peptidase"/>
    <property type="match status" value="1"/>
</dbReference>
<evidence type="ECO:0000256" key="8">
    <source>
        <dbReference type="ARBA" id="ARBA00022692"/>
    </source>
</evidence>
<evidence type="ECO:0000256" key="3">
    <source>
        <dbReference type="ARBA" id="ARBA00009370"/>
    </source>
</evidence>
<evidence type="ECO:0000313" key="16">
    <source>
        <dbReference type="EMBL" id="KFZ38315.1"/>
    </source>
</evidence>
<name>A0A094JEG4_9GAMM</name>
<evidence type="ECO:0000256" key="10">
    <source>
        <dbReference type="ARBA" id="ARBA00022989"/>
    </source>
</evidence>
<dbReference type="GO" id="GO:0006465">
    <property type="term" value="P:signal peptide processing"/>
    <property type="evidence" value="ECO:0007669"/>
    <property type="project" value="InterPro"/>
</dbReference>
<dbReference type="PROSITE" id="PS00501">
    <property type="entry name" value="SPASE_I_1"/>
    <property type="match status" value="1"/>
</dbReference>
<keyword evidence="10 13" id="KW-1133">Transmembrane helix</keyword>
<evidence type="ECO:0000259" key="15">
    <source>
        <dbReference type="Pfam" id="PF10502"/>
    </source>
</evidence>
<dbReference type="eggNOG" id="COG0681">
    <property type="taxonomic scope" value="Bacteria"/>
</dbReference>
<comment type="caution">
    <text evidence="14">Lacks conserved residue(s) required for the propagation of feature annotation.</text>
</comment>
<dbReference type="EMBL" id="JPEO01000003">
    <property type="protein sequence ID" value="KFZ38315.1"/>
    <property type="molecule type" value="Genomic_DNA"/>
</dbReference>
<evidence type="ECO:0000256" key="11">
    <source>
        <dbReference type="ARBA" id="ARBA00023136"/>
    </source>
</evidence>
<organism evidence="16 17">
    <name type="scientific">Shewanella mangrovi</name>
    <dbReference type="NCBI Taxonomy" id="1515746"/>
    <lineage>
        <taxon>Bacteria</taxon>
        <taxon>Pseudomonadati</taxon>
        <taxon>Pseudomonadota</taxon>
        <taxon>Gammaproteobacteria</taxon>
        <taxon>Alteromonadales</taxon>
        <taxon>Shewanellaceae</taxon>
        <taxon>Shewanella</taxon>
    </lineage>
</organism>
<evidence type="ECO:0000256" key="7">
    <source>
        <dbReference type="ARBA" id="ARBA00022670"/>
    </source>
</evidence>
<comment type="subcellular location">
    <subcellularLocation>
        <location evidence="2">Cell membrane</location>
        <topology evidence="2">Multi-pass membrane protein</topology>
    </subcellularLocation>
    <subcellularLocation>
        <location evidence="14">Membrane</location>
        <topology evidence="14">Multi-pass membrane protein</topology>
    </subcellularLocation>
</comment>
<keyword evidence="11 13" id="KW-0472">Membrane</keyword>
<dbReference type="GO" id="GO:0005886">
    <property type="term" value="C:plasma membrane"/>
    <property type="evidence" value="ECO:0007669"/>
    <property type="project" value="UniProtKB-SubCell"/>
</dbReference>